<feature type="region of interest" description="Disordered" evidence="2">
    <location>
        <begin position="317"/>
        <end position="346"/>
    </location>
</feature>
<dbReference type="PANTHER" id="PTHR30405">
    <property type="entry name" value="TRANSPOSASE"/>
    <property type="match status" value="1"/>
</dbReference>
<organism evidence="4 5">
    <name type="scientific">Methanocella conradii (strain DSM 24694 / JCM 17849 / CGMCC 1.5162 / HZ254)</name>
    <dbReference type="NCBI Taxonomy" id="1041930"/>
    <lineage>
        <taxon>Archaea</taxon>
        <taxon>Methanobacteriati</taxon>
        <taxon>Methanobacteriota</taxon>
        <taxon>Stenosarchaea group</taxon>
        <taxon>Methanomicrobia</taxon>
        <taxon>Methanocellales</taxon>
        <taxon>Methanocellaceae</taxon>
        <taxon>Methanocella</taxon>
    </lineage>
</organism>
<evidence type="ECO:0000313" key="5">
    <source>
        <dbReference type="Proteomes" id="UP000005233"/>
    </source>
</evidence>
<dbReference type="eggNOG" id="arCOG00680">
    <property type="taxonomic scope" value="Archaea"/>
</dbReference>
<evidence type="ECO:0000256" key="1">
    <source>
        <dbReference type="ARBA" id="ARBA00023125"/>
    </source>
</evidence>
<dbReference type="PANTHER" id="PTHR30405:SF11">
    <property type="entry name" value="RNA-GUIDED DNA ENDONUCLEASE RV2885C-RELATED"/>
    <property type="match status" value="1"/>
</dbReference>
<proteinExistence type="predicted"/>
<dbReference type="InterPro" id="IPR051399">
    <property type="entry name" value="RNA-guided_DNA_endo/Transpos"/>
</dbReference>
<dbReference type="Pfam" id="PF07282">
    <property type="entry name" value="Cas12f1-like_TNB"/>
    <property type="match status" value="1"/>
</dbReference>
<keyword evidence="5" id="KW-1185">Reference proteome</keyword>
<name>H8I4Z1_METCZ</name>
<evidence type="ECO:0000259" key="3">
    <source>
        <dbReference type="Pfam" id="PF07282"/>
    </source>
</evidence>
<dbReference type="RefSeq" id="WP_014406916.1">
    <property type="nucleotide sequence ID" value="NC_017034.1"/>
</dbReference>
<dbReference type="NCBIfam" id="TIGR01766">
    <property type="entry name" value="IS200/IS605 family accessory protein TnpB-like domain"/>
    <property type="match status" value="1"/>
</dbReference>
<sequence>MILTYKVRHDRDFSTELRMARQVADFAVKHRSFSSKDVKHIGLKSMIANQILRKYGRSKTIKKARNVNLIVPSQGIKADHSKHIINVPCLKLSLPYRFPDFEKVNQIEVDGEYAYISVSIPDVEIKEPSHYIGVDLNATGHAAVVGNPQTGKIWKLGKRCQHVHKKYKNIRRRLQKLGKYGMVKKIKDRESRIVRDLNHKMSRKIVEIAKEAGCGIKMEDLKGIRKTTKQAKSFRYSLNSWSFYQLRTFIGYKAKLQGVAVAHIEPAYTSKTCSRCGHMGNRNGKAFKCPYCGYVENADVNASFNIAKRQIGVTQSDIERDMSEGSTDAPQMATSRTMATIEPHRL</sequence>
<gene>
    <name evidence="4" type="primary">tnp-16</name>
    <name evidence="4" type="ordered locus">Mtc_2352</name>
</gene>
<dbReference type="NCBIfam" id="NF040570">
    <property type="entry name" value="guided_TnpB"/>
    <property type="match status" value="1"/>
</dbReference>
<feature type="domain" description="Cas12f1-like TNB" evidence="3">
    <location>
        <begin position="243"/>
        <end position="306"/>
    </location>
</feature>
<dbReference type="STRING" id="1041930.Mtc_2352"/>
<protein>
    <submittedName>
        <fullName evidence="4">Transposase, IS605 OrfB family, central region</fullName>
    </submittedName>
</protein>
<feature type="compositionally biased region" description="Polar residues" evidence="2">
    <location>
        <begin position="324"/>
        <end position="338"/>
    </location>
</feature>
<dbReference type="Proteomes" id="UP000005233">
    <property type="component" value="Chromosome"/>
</dbReference>
<reference evidence="4 5" key="1">
    <citation type="journal article" date="2012" name="J. Bacteriol.">
        <title>Complete genome sequence of a thermophilic methanogen, Methanocella conradii HZ254, isolated from Chinese rice field soil.</title>
        <authorList>
            <person name="Lu Z."/>
            <person name="Lu Y."/>
        </authorList>
    </citation>
    <scope>NUCLEOTIDE SEQUENCE [LARGE SCALE GENOMIC DNA]</scope>
    <source>
        <strain evidence="5">DSM 24694 / JCM 17849 / CGMCC 1.5162 / HZ254</strain>
    </source>
</reference>
<evidence type="ECO:0000256" key="2">
    <source>
        <dbReference type="SAM" id="MobiDB-lite"/>
    </source>
</evidence>
<dbReference type="KEGG" id="mez:Mtc_2352"/>
<dbReference type="HOGENOM" id="CLU_032903_3_0_2"/>
<dbReference type="InterPro" id="IPR010095">
    <property type="entry name" value="Cas12f1-like_TNB"/>
</dbReference>
<dbReference type="AlphaFoldDB" id="H8I4Z1"/>
<accession>H8I4Z1</accession>
<dbReference type="OrthoDB" id="33505at2157"/>
<dbReference type="EMBL" id="CP003243">
    <property type="protein sequence ID" value="AFD01085.1"/>
    <property type="molecule type" value="Genomic_DNA"/>
</dbReference>
<dbReference type="GO" id="GO:0003677">
    <property type="term" value="F:DNA binding"/>
    <property type="evidence" value="ECO:0007669"/>
    <property type="project" value="UniProtKB-KW"/>
</dbReference>
<dbReference type="GeneID" id="11972527"/>
<evidence type="ECO:0000313" key="4">
    <source>
        <dbReference type="EMBL" id="AFD01085.1"/>
    </source>
</evidence>
<keyword evidence="1" id="KW-0238">DNA-binding</keyword>